<dbReference type="GO" id="GO:0030151">
    <property type="term" value="F:molybdenum ion binding"/>
    <property type="evidence" value="ECO:0007669"/>
    <property type="project" value="InterPro"/>
</dbReference>
<dbReference type="HOGENOM" id="CLU_082566_1_0_9"/>
<feature type="domain" description="MOSC" evidence="1">
    <location>
        <begin position="33"/>
        <end position="167"/>
    </location>
</feature>
<dbReference type="AlphaFoldDB" id="A4INE5"/>
<dbReference type="GO" id="GO:0030170">
    <property type="term" value="F:pyridoxal phosphate binding"/>
    <property type="evidence" value="ECO:0007669"/>
    <property type="project" value="InterPro"/>
</dbReference>
<evidence type="ECO:0000259" key="1">
    <source>
        <dbReference type="PROSITE" id="PS51340"/>
    </source>
</evidence>
<dbReference type="PANTHER" id="PTHR30212">
    <property type="entry name" value="PROTEIN YIIM"/>
    <property type="match status" value="1"/>
</dbReference>
<dbReference type="Gene3D" id="2.40.33.20">
    <property type="entry name" value="PK beta-barrel domain-like"/>
    <property type="match status" value="1"/>
</dbReference>
<sequence>MGLKRMRILSINIGKPKTVEVNGERLVTGIYKTPVAGSVAVGKQNVAGDGQADLIHHGGEDKAICAYPSEHFAYWEQKYARPFPPNSFGENWTLSGLTEENACLGDIYAAGTALVQVSQPRQPCSKLALRHRLPDLPKAVCQTGKSGFYFRVLKEDIVEPDAPLILIERGAGELSIAYMNHIYYHERDNIAALEQIAHHPALSTSWCEAFLHRLTNQRKR</sequence>
<dbReference type="Pfam" id="PF03473">
    <property type="entry name" value="MOSC"/>
    <property type="match status" value="1"/>
</dbReference>
<reference evidence="2 3" key="1">
    <citation type="journal article" date="2007" name="Proc. Natl. Acad. Sci. U.S.A.">
        <title>Genome and proteome of long-chain alkane degrading Geobacillus thermodenitrificans NG80-2 isolated from a deep-subsurface oil reservoir.</title>
        <authorList>
            <person name="Feng L."/>
            <person name="Wang W."/>
            <person name="Cheng J."/>
            <person name="Ren Y."/>
            <person name="Zhao G."/>
            <person name="Gao C."/>
            <person name="Tang Y."/>
            <person name="Liu X."/>
            <person name="Han W."/>
            <person name="Peng X."/>
            <person name="Liu R."/>
            <person name="Wang L."/>
        </authorList>
    </citation>
    <scope>NUCLEOTIDE SEQUENCE [LARGE SCALE GENOMIC DNA]</scope>
    <source>
        <strain evidence="2 3">NG80-2</strain>
    </source>
</reference>
<dbReference type="PANTHER" id="PTHR30212:SF4">
    <property type="entry name" value="MOSC DOMAIN-CONTAINING PROTEIN"/>
    <property type="match status" value="1"/>
</dbReference>
<dbReference type="GO" id="GO:0003824">
    <property type="term" value="F:catalytic activity"/>
    <property type="evidence" value="ECO:0007669"/>
    <property type="project" value="InterPro"/>
</dbReference>
<evidence type="ECO:0000313" key="3">
    <source>
        <dbReference type="Proteomes" id="UP000001578"/>
    </source>
</evidence>
<dbReference type="EMBL" id="CP000557">
    <property type="protein sequence ID" value="ABO66849.1"/>
    <property type="molecule type" value="Genomic_DNA"/>
</dbReference>
<dbReference type="InterPro" id="IPR052353">
    <property type="entry name" value="Benzoxazolinone_Detox_Enz"/>
</dbReference>
<accession>A4INE5</accession>
<dbReference type="KEGG" id="gtn:GTNG_1479"/>
<dbReference type="PROSITE" id="PS51340">
    <property type="entry name" value="MOSC"/>
    <property type="match status" value="1"/>
</dbReference>
<dbReference type="InterPro" id="IPR011037">
    <property type="entry name" value="Pyrv_Knase-like_insert_dom_sf"/>
</dbReference>
<dbReference type="SUPFAM" id="SSF50800">
    <property type="entry name" value="PK beta-barrel domain-like"/>
    <property type="match status" value="1"/>
</dbReference>
<dbReference type="Pfam" id="PF03475">
    <property type="entry name" value="YiiM_3-alpha"/>
    <property type="match status" value="1"/>
</dbReference>
<evidence type="ECO:0000313" key="2">
    <source>
        <dbReference type="EMBL" id="ABO66849.1"/>
    </source>
</evidence>
<dbReference type="InterPro" id="IPR005302">
    <property type="entry name" value="MoCF_Sase_C"/>
</dbReference>
<dbReference type="eggNOG" id="COG2258">
    <property type="taxonomic scope" value="Bacteria"/>
</dbReference>
<protein>
    <recommendedName>
        <fullName evidence="1">MOSC domain-containing protein</fullName>
    </recommendedName>
</protein>
<dbReference type="InterPro" id="IPR005163">
    <property type="entry name" value="Tri_helical_YiiM-like"/>
</dbReference>
<organism evidence="2 3">
    <name type="scientific">Geobacillus thermodenitrificans (strain NG80-2)</name>
    <dbReference type="NCBI Taxonomy" id="420246"/>
    <lineage>
        <taxon>Bacteria</taxon>
        <taxon>Bacillati</taxon>
        <taxon>Bacillota</taxon>
        <taxon>Bacilli</taxon>
        <taxon>Bacillales</taxon>
        <taxon>Anoxybacillaceae</taxon>
        <taxon>Geobacillus</taxon>
    </lineage>
</organism>
<gene>
    <name evidence="2" type="ordered locus">GTNG_1479</name>
</gene>
<name>A4INE5_GEOTN</name>
<dbReference type="Proteomes" id="UP000001578">
    <property type="component" value="Chromosome"/>
</dbReference>
<proteinExistence type="predicted"/>